<proteinExistence type="predicted"/>
<feature type="transmembrane region" description="Helical" evidence="2">
    <location>
        <begin position="1267"/>
        <end position="1291"/>
    </location>
</feature>
<feature type="compositionally biased region" description="Basic and acidic residues" evidence="1">
    <location>
        <begin position="179"/>
        <end position="191"/>
    </location>
</feature>
<feature type="compositionally biased region" description="Polar residues" evidence="1">
    <location>
        <begin position="15"/>
        <end position="33"/>
    </location>
</feature>
<dbReference type="OrthoDB" id="6648437at2759"/>
<feature type="transmembrane region" description="Helical" evidence="2">
    <location>
        <begin position="1941"/>
        <end position="1964"/>
    </location>
</feature>
<dbReference type="PANTHER" id="PTHR24216">
    <property type="entry name" value="PAXILLIN-RELATED"/>
    <property type="match status" value="1"/>
</dbReference>
<feature type="compositionally biased region" description="Basic and acidic residues" evidence="1">
    <location>
        <begin position="396"/>
        <end position="410"/>
    </location>
</feature>
<feature type="compositionally biased region" description="Basic and acidic residues" evidence="1">
    <location>
        <begin position="34"/>
        <end position="43"/>
    </location>
</feature>
<name>A0A8S9X5B2_APOLU</name>
<evidence type="ECO:0000313" key="5">
    <source>
        <dbReference type="Proteomes" id="UP000466442"/>
    </source>
</evidence>
<feature type="transmembrane region" description="Helical" evidence="2">
    <location>
        <begin position="498"/>
        <end position="521"/>
    </location>
</feature>
<feature type="compositionally biased region" description="Low complexity" evidence="1">
    <location>
        <begin position="1229"/>
        <end position="1240"/>
    </location>
</feature>
<feature type="compositionally biased region" description="Basic and acidic residues" evidence="1">
    <location>
        <begin position="1203"/>
        <end position="1217"/>
    </location>
</feature>
<feature type="transmembrane region" description="Helical" evidence="2">
    <location>
        <begin position="277"/>
        <end position="296"/>
    </location>
</feature>
<feature type="transmembrane region" description="Helical" evidence="2">
    <location>
        <begin position="1407"/>
        <end position="1426"/>
    </location>
</feature>
<sequence>MKLLILTILVSLKSNRQSKQVDIDNLTTRNSQMAEREPSRTRQQESALSSRGPNAESSGADVSKPKRRRPKSESTGAATSEHEPRPRRPRPRKEESAGNDASDPETGIPAKPRRHRPPKEESDPQAAGPPKPRRQRPPKEESPEGAQSAPRPRRKRPNPESNPESEPEPGAHRKRRHRPVPDEPPLTKEPEVTAPPSKQEEKEKSDPAITVRGVVGPRDIITIMFLWTIEILHVTISTCLVKFIKENSIRRFTDEIPTRNAEEEGFYIPRKSGGDSWIFIAVTSLIMILMGLFLSLPSSIPIASAIGKYMDQHKYEIMHCGIGVYIFSAILGIMLTITKRVEVVIAMIWFEVSWYAVHPLSMKIKETMAATLASVAESLAERTARSRFSTKKPSKKSHEPVDEGSAKESEVPPQRDSIAAESSKGAASPSPEVKDVPKRHVWPKLVGIPSKWDLIVIFFIWSSQNLYVMISITVLRYTSEHFSTGRPAKRLLEGTGSLWAYIIIVLIAMATVALVLSSMFQLPYLKKWAGFKWNIMCGGLLVYFVSPIVGILLGTTESVAFAVLMSWMEVGWFVGHPIRFWYIFHQVFPISSRWSHLLVTVNLLIIGIVEYIVTLSIKDRNSEEPFPSSFYPVFFGMLAVVGIVWMICAFFVKRFLNPAPGDLNAVKEVYSKTETIEEFNKKQSIVNFVLFPLVMAPALMFPIADVVMDISHNYLPLNSVNLTIGFVPYRPHLVCFLLVLIIAEVLHQLLKFFGSELFNLVMLVISHALVLTALLLITLIIYDTWIIRTRTPSPGDGFAIIVTPYVPSYHVQIGEKITRRTLTFHVVEDLPDDGRIPIRVADKDTGEVYKEDHIVIREAKKSTTDFYHVVNNSIAKRVEIIKIPMKRITHGNYRRFIFMNNAAECSNYRRPELLPKMYPNVKPRGMWINNECLPMVFKFYAEGSDAKKATPFAPPAHNESLDVVVHCIDGYQGVPIRDIKGRLTATCHDTMTLAYYRLLSYLIQTGIIPKPPDPFFPFYPIYHDAEVYPYSITLIISEDISFLNASRRSPRPHYIEVGYPQGVGEHQMLLAECLYGTALALASVAYIHFLWMECPIRFRMLFIFGFFALIFAASSITKPSLKTSETMAATPASEPESVAESTARPRFWSKKPSKKSHEPADEGAAKKSEVLSPEVPSTPASEPESVAESTARPRFWSKKPSKKSHEPADEGAAKKSEVLSPEEISPQRESIAAESSKSAAGPSHGVVDVQTWLGLPKRLGIPSMVDLMVIFFIWSSQNLYVMISITVSRFTSEHFSSGRSAKLLSLSTGSSWAYTIIVLIAMATVALVLSSMFQLPNLKKWAAFKWKIMCWGLFIYFVSPIAGILLGTTESVAFAVVIMWVEIGWFVGHPIRFWYIFHQVFPISSRWSHLLVTVNLLIIGIFEYIVTVSVKDRNSEDPNESSLYPPLFGTLTFASIVWMVCAFSVEKSLNPTPGDLNAVKDVYSKTGTIEEFNMKESIVNFVLFPLVMFPALMFPIADVVMDISHNYLPLRPVNMDIGFVPYRPHLVCFLLVLIIAEVLHQFLKFFSSELFNLVVLVISHALVLAALFLITIIIYTTWMIRSRTPSPGDGFLILVTPLTYHVGIGGKISGGTFTYHVIEDLPDDGRIPIRVTDKDTGEVYADDHIEIRESRQLSIDFYQVVNNSLGRGVEIIKIPYKSNVHGNYRRFLFINNAPECSNYRRPELISTLYGKDNVTPRGMWINNECLPMVFKFYAEGSDAKKATPFAPPAHNESLDIVVHCIDGYQGVPINDLNGRLTVTCHERMKLLYYKLLPYLLRSGIIPGLPNELTRLYPTHFEVEIYPNSNTIVISEDNSGWNASRRTPTPHYVEVDNPQGIGELNMLLAECLYGTALGLASVAYVHFLWMQCPVRFRMLFIFGFFALIFAASSMTKRHLTQVTENIMNVVISTSGFCFSWQVVASVLFYMRILQKSVKRPEQARRLH</sequence>
<feature type="transmembrane region" description="Helical" evidence="2">
    <location>
        <begin position="1498"/>
        <end position="1517"/>
    </location>
</feature>
<feature type="transmembrane region" description="Helical" evidence="2">
    <location>
        <begin position="1911"/>
        <end position="1929"/>
    </location>
</feature>
<feature type="transmembrane region" description="Helical" evidence="2">
    <location>
        <begin position="317"/>
        <end position="337"/>
    </location>
</feature>
<keyword evidence="2" id="KW-0472">Membrane</keyword>
<feature type="transmembrane region" description="Helical" evidence="2">
    <location>
        <begin position="1098"/>
        <end position="1117"/>
    </location>
</feature>
<feature type="region of interest" description="Disordered" evidence="1">
    <location>
        <begin position="384"/>
        <end position="435"/>
    </location>
</feature>
<organism evidence="4 5">
    <name type="scientific">Apolygus lucorum</name>
    <name type="common">Small green plant bug</name>
    <name type="synonym">Lygocoris lucorum</name>
    <dbReference type="NCBI Taxonomy" id="248454"/>
    <lineage>
        <taxon>Eukaryota</taxon>
        <taxon>Metazoa</taxon>
        <taxon>Ecdysozoa</taxon>
        <taxon>Arthropoda</taxon>
        <taxon>Hexapoda</taxon>
        <taxon>Insecta</taxon>
        <taxon>Pterygota</taxon>
        <taxon>Neoptera</taxon>
        <taxon>Paraneoptera</taxon>
        <taxon>Hemiptera</taxon>
        <taxon>Heteroptera</taxon>
        <taxon>Panheteroptera</taxon>
        <taxon>Cimicomorpha</taxon>
        <taxon>Miridae</taxon>
        <taxon>Mirini</taxon>
        <taxon>Apolygus</taxon>
    </lineage>
</organism>
<feature type="transmembrane region" description="Helical" evidence="2">
    <location>
        <begin position="559"/>
        <end position="582"/>
    </location>
</feature>
<feature type="transmembrane region" description="Helical" evidence="2">
    <location>
        <begin position="760"/>
        <end position="782"/>
    </location>
</feature>
<feature type="transmembrane region" description="Helical" evidence="2">
    <location>
        <begin position="1348"/>
        <end position="1366"/>
    </location>
</feature>
<keyword evidence="2" id="KW-1133">Transmembrane helix</keyword>
<feature type="chain" id="PRO_5035838661" evidence="3">
    <location>
        <begin position="19"/>
        <end position="1982"/>
    </location>
</feature>
<feature type="transmembrane region" description="Helical" evidence="2">
    <location>
        <begin position="1537"/>
        <end position="1559"/>
    </location>
</feature>
<feature type="transmembrane region" description="Helical" evidence="2">
    <location>
        <begin position="594"/>
        <end position="617"/>
    </location>
</feature>
<reference evidence="4" key="1">
    <citation type="journal article" date="2021" name="Mol. Ecol. Resour.">
        <title>Apolygus lucorum genome provides insights into omnivorousness and mesophyll feeding.</title>
        <authorList>
            <person name="Liu Y."/>
            <person name="Liu H."/>
            <person name="Wang H."/>
            <person name="Huang T."/>
            <person name="Liu B."/>
            <person name="Yang B."/>
            <person name="Yin L."/>
            <person name="Li B."/>
            <person name="Zhang Y."/>
            <person name="Zhang S."/>
            <person name="Jiang F."/>
            <person name="Zhang X."/>
            <person name="Ren Y."/>
            <person name="Wang B."/>
            <person name="Wang S."/>
            <person name="Lu Y."/>
            <person name="Wu K."/>
            <person name="Fan W."/>
            <person name="Wang G."/>
        </authorList>
    </citation>
    <scope>NUCLEOTIDE SEQUENCE</scope>
    <source>
        <strain evidence="4">12Hb</strain>
    </source>
</reference>
<evidence type="ECO:0000256" key="2">
    <source>
        <dbReference type="SAM" id="Phobius"/>
    </source>
</evidence>
<keyword evidence="3" id="KW-0732">Signal</keyword>
<feature type="region of interest" description="Disordered" evidence="1">
    <location>
        <begin position="1127"/>
        <end position="1243"/>
    </location>
</feature>
<feature type="transmembrane region" description="Helical" evidence="2">
    <location>
        <begin position="1073"/>
        <end position="1092"/>
    </location>
</feature>
<dbReference type="EMBL" id="WIXP02000010">
    <property type="protein sequence ID" value="KAF6203568.1"/>
    <property type="molecule type" value="Genomic_DNA"/>
</dbReference>
<feature type="transmembrane region" description="Helical" evidence="2">
    <location>
        <begin position="1446"/>
        <end position="1465"/>
    </location>
</feature>
<feature type="transmembrane region" description="Helical" evidence="2">
    <location>
        <begin position="685"/>
        <end position="704"/>
    </location>
</feature>
<protein>
    <submittedName>
        <fullName evidence="4">Uncharacterized protein</fullName>
    </submittedName>
</protein>
<keyword evidence="2" id="KW-0812">Transmembrane</keyword>
<feature type="transmembrane region" description="Helical" evidence="2">
    <location>
        <begin position="629"/>
        <end position="652"/>
    </location>
</feature>
<feature type="transmembrane region" description="Helical" evidence="2">
    <location>
        <begin position="1887"/>
        <end position="1904"/>
    </location>
</feature>
<evidence type="ECO:0000256" key="3">
    <source>
        <dbReference type="SAM" id="SignalP"/>
    </source>
</evidence>
<feature type="compositionally biased region" description="Basic and acidic residues" evidence="1">
    <location>
        <begin position="1155"/>
        <end position="1169"/>
    </location>
</feature>
<feature type="transmembrane region" description="Helical" evidence="2">
    <location>
        <begin position="1372"/>
        <end position="1395"/>
    </location>
</feature>
<feature type="transmembrane region" description="Helical" evidence="2">
    <location>
        <begin position="1571"/>
        <end position="1598"/>
    </location>
</feature>
<feature type="transmembrane region" description="Helical" evidence="2">
    <location>
        <begin position="454"/>
        <end position="478"/>
    </location>
</feature>
<feature type="signal peptide" evidence="3">
    <location>
        <begin position="1"/>
        <end position="18"/>
    </location>
</feature>
<evidence type="ECO:0000313" key="4">
    <source>
        <dbReference type="EMBL" id="KAF6203568.1"/>
    </source>
</evidence>
<feature type="compositionally biased region" description="Basic and acidic residues" evidence="1">
    <location>
        <begin position="80"/>
        <end position="96"/>
    </location>
</feature>
<comment type="caution">
    <text evidence="4">The sequence shown here is derived from an EMBL/GenBank/DDBJ whole genome shotgun (WGS) entry which is preliminary data.</text>
</comment>
<evidence type="ECO:0000256" key="1">
    <source>
        <dbReference type="SAM" id="MobiDB-lite"/>
    </source>
</evidence>
<dbReference type="Proteomes" id="UP000466442">
    <property type="component" value="Unassembled WGS sequence"/>
</dbReference>
<feature type="transmembrane region" description="Helical" evidence="2">
    <location>
        <begin position="533"/>
        <end position="553"/>
    </location>
</feature>
<feature type="region of interest" description="Disordered" evidence="1">
    <location>
        <begin position="15"/>
        <end position="210"/>
    </location>
</feature>
<feature type="compositionally biased region" description="Polar residues" evidence="1">
    <location>
        <begin position="44"/>
        <end position="57"/>
    </location>
</feature>
<accession>A0A8S9X5B2</accession>
<keyword evidence="5" id="KW-1185">Reference proteome</keyword>
<feature type="transmembrane region" description="Helical" evidence="2">
    <location>
        <begin position="1311"/>
        <end position="1336"/>
    </location>
</feature>
<gene>
    <name evidence="4" type="ORF">GE061_001900</name>
</gene>